<gene>
    <name evidence="2" type="ORF">R3P38DRAFT_3113707</name>
</gene>
<protein>
    <submittedName>
        <fullName evidence="2">Uncharacterized protein</fullName>
    </submittedName>
</protein>
<sequence length="66" mass="7316">MKFTEFASLLVLAVTALADTVTYDQRYDSPSTSLDALVRTHSIMNCSPIQEPRSLCVGLLQRTPRS</sequence>
<evidence type="ECO:0000256" key="1">
    <source>
        <dbReference type="SAM" id="SignalP"/>
    </source>
</evidence>
<dbReference type="EMBL" id="JAWWNJ010000149">
    <property type="protein sequence ID" value="KAK6981567.1"/>
    <property type="molecule type" value="Genomic_DNA"/>
</dbReference>
<reference evidence="2 3" key="1">
    <citation type="journal article" date="2024" name="J Genomics">
        <title>Draft genome sequencing and assembly of Favolaschia claudopus CIRM-BRFM 2984 isolated from oak limbs.</title>
        <authorList>
            <person name="Navarro D."/>
            <person name="Drula E."/>
            <person name="Chaduli D."/>
            <person name="Cazenave R."/>
            <person name="Ahrendt S."/>
            <person name="Wang J."/>
            <person name="Lipzen A."/>
            <person name="Daum C."/>
            <person name="Barry K."/>
            <person name="Grigoriev I.V."/>
            <person name="Favel A."/>
            <person name="Rosso M.N."/>
            <person name="Martin F."/>
        </authorList>
    </citation>
    <scope>NUCLEOTIDE SEQUENCE [LARGE SCALE GENOMIC DNA]</scope>
    <source>
        <strain evidence="2 3">CIRM-BRFM 2984</strain>
    </source>
</reference>
<comment type="caution">
    <text evidence="2">The sequence shown here is derived from an EMBL/GenBank/DDBJ whole genome shotgun (WGS) entry which is preliminary data.</text>
</comment>
<proteinExistence type="predicted"/>
<keyword evidence="3" id="KW-1185">Reference proteome</keyword>
<evidence type="ECO:0000313" key="3">
    <source>
        <dbReference type="Proteomes" id="UP001362999"/>
    </source>
</evidence>
<keyword evidence="1" id="KW-0732">Signal</keyword>
<dbReference type="Proteomes" id="UP001362999">
    <property type="component" value="Unassembled WGS sequence"/>
</dbReference>
<dbReference type="AlphaFoldDB" id="A0AAV9ZGG7"/>
<evidence type="ECO:0000313" key="2">
    <source>
        <dbReference type="EMBL" id="KAK6981567.1"/>
    </source>
</evidence>
<organism evidence="2 3">
    <name type="scientific">Favolaschia claudopus</name>
    <dbReference type="NCBI Taxonomy" id="2862362"/>
    <lineage>
        <taxon>Eukaryota</taxon>
        <taxon>Fungi</taxon>
        <taxon>Dikarya</taxon>
        <taxon>Basidiomycota</taxon>
        <taxon>Agaricomycotina</taxon>
        <taxon>Agaricomycetes</taxon>
        <taxon>Agaricomycetidae</taxon>
        <taxon>Agaricales</taxon>
        <taxon>Marasmiineae</taxon>
        <taxon>Mycenaceae</taxon>
        <taxon>Favolaschia</taxon>
    </lineage>
</organism>
<feature type="chain" id="PRO_5043889112" evidence="1">
    <location>
        <begin position="19"/>
        <end position="66"/>
    </location>
</feature>
<feature type="signal peptide" evidence="1">
    <location>
        <begin position="1"/>
        <end position="18"/>
    </location>
</feature>
<accession>A0AAV9ZGG7</accession>
<name>A0AAV9ZGG7_9AGAR</name>